<keyword evidence="1" id="KW-1133">Transmembrane helix</keyword>
<name>A0A1V4SXX1_9CLOT</name>
<dbReference type="EMBL" id="LTAY01000022">
    <property type="protein sequence ID" value="OPX49574.1"/>
    <property type="molecule type" value="Genomic_DNA"/>
</dbReference>
<keyword evidence="1" id="KW-0472">Membrane</keyword>
<evidence type="ECO:0000256" key="1">
    <source>
        <dbReference type="SAM" id="Phobius"/>
    </source>
</evidence>
<keyword evidence="1" id="KW-0812">Transmembrane</keyword>
<dbReference type="AlphaFoldDB" id="A0A1V4SXX1"/>
<reference evidence="2 3" key="1">
    <citation type="submission" date="2016-02" db="EMBL/GenBank/DDBJ databases">
        <title>Genome sequence of Clostridium thermobutyricum DSM 4928.</title>
        <authorList>
            <person name="Poehlein A."/>
            <person name="Daniel R."/>
        </authorList>
    </citation>
    <scope>NUCLEOTIDE SEQUENCE [LARGE SCALE GENOMIC DNA]</scope>
    <source>
        <strain evidence="2 3">DSM 4928</strain>
    </source>
</reference>
<evidence type="ECO:0000313" key="3">
    <source>
        <dbReference type="Proteomes" id="UP000191448"/>
    </source>
</evidence>
<protein>
    <submittedName>
        <fullName evidence="2">Uncharacterized protein</fullName>
    </submittedName>
</protein>
<proteinExistence type="predicted"/>
<evidence type="ECO:0000313" key="2">
    <source>
        <dbReference type="EMBL" id="OPX49574.1"/>
    </source>
</evidence>
<sequence>MQNGIGKLRVLVKIMWIFVGILLIYLLIHVYRELF</sequence>
<organism evidence="2 3">
    <name type="scientific">Clostridium thermobutyricum DSM 4928</name>
    <dbReference type="NCBI Taxonomy" id="1121339"/>
    <lineage>
        <taxon>Bacteria</taxon>
        <taxon>Bacillati</taxon>
        <taxon>Bacillota</taxon>
        <taxon>Clostridia</taxon>
        <taxon>Eubacteriales</taxon>
        <taxon>Clostridiaceae</taxon>
        <taxon>Clostridium</taxon>
    </lineage>
</organism>
<comment type="caution">
    <text evidence="2">The sequence shown here is derived from an EMBL/GenBank/DDBJ whole genome shotgun (WGS) entry which is preliminary data.</text>
</comment>
<gene>
    <name evidence="2" type="ORF">CLTHE_05480</name>
</gene>
<dbReference type="Proteomes" id="UP000191448">
    <property type="component" value="Unassembled WGS sequence"/>
</dbReference>
<feature type="transmembrane region" description="Helical" evidence="1">
    <location>
        <begin position="12"/>
        <end position="31"/>
    </location>
</feature>
<accession>A0A1V4SXX1</accession>